<evidence type="ECO:0000313" key="3">
    <source>
        <dbReference type="Proteomes" id="UP001196870"/>
    </source>
</evidence>
<feature type="domain" description="Putative Flp pilus-assembly TadG-like N-terminal" evidence="1">
    <location>
        <begin position="12"/>
        <end position="58"/>
    </location>
</feature>
<keyword evidence="3" id="KW-1185">Reference proteome</keyword>
<evidence type="ECO:0000259" key="1">
    <source>
        <dbReference type="Pfam" id="PF13400"/>
    </source>
</evidence>
<dbReference type="InterPro" id="IPR036465">
    <property type="entry name" value="vWFA_dom_sf"/>
</dbReference>
<organism evidence="2 3">
    <name type="scientific">Plastoroseomonas hellenica</name>
    <dbReference type="NCBI Taxonomy" id="2687306"/>
    <lineage>
        <taxon>Bacteria</taxon>
        <taxon>Pseudomonadati</taxon>
        <taxon>Pseudomonadota</taxon>
        <taxon>Alphaproteobacteria</taxon>
        <taxon>Acetobacterales</taxon>
        <taxon>Acetobacteraceae</taxon>
        <taxon>Plastoroseomonas</taxon>
    </lineage>
</organism>
<dbReference type="EMBL" id="JAAGBB010000007">
    <property type="protein sequence ID" value="MBR0664233.1"/>
    <property type="molecule type" value="Genomic_DNA"/>
</dbReference>
<gene>
    <name evidence="2" type="ORF">GXW71_07675</name>
</gene>
<protein>
    <submittedName>
        <fullName evidence="2">Pilus assembly protein</fullName>
    </submittedName>
</protein>
<evidence type="ECO:0000313" key="2">
    <source>
        <dbReference type="EMBL" id="MBR0664233.1"/>
    </source>
</evidence>
<dbReference type="InterPro" id="IPR028087">
    <property type="entry name" value="Tad_N"/>
</dbReference>
<comment type="caution">
    <text evidence="2">The sequence shown here is derived from an EMBL/GenBank/DDBJ whole genome shotgun (WGS) entry which is preliminary data.</text>
</comment>
<dbReference type="Pfam" id="PF13400">
    <property type="entry name" value="Tad"/>
    <property type="match status" value="1"/>
</dbReference>
<name>A0ABS5EVA8_9PROT</name>
<dbReference type="RefSeq" id="WP_211851831.1">
    <property type="nucleotide sequence ID" value="NZ_JAAGBB010000007.1"/>
</dbReference>
<accession>A0ABS5EVA8</accession>
<proteinExistence type="predicted"/>
<sequence>MTLGRFRGDRRGNVAILTALIAVVLFGSAGLAIDATRAWMLRSRLATSLDAAALTAARGYSAGMATGPTSDLGKQACAVFWANFGVSSTTNPCGTTNEGRGFLRAMSTNPAISVGAENVLTVTATARLDTTFMRLLGIDRVVTTTASAAIRTVTSLEIALALDVTASMYPVGNNDKIGALRTAATNFVTAIYGSQETRENTWVSITPYTTHVNIGTASYAQAMVTAASRAQFDGLYDSRGTAVSWLGCIEARWRQIGGSTYGDLTDVPPNSTDPNTMFRAWFYPTTLNNASTPESLYSRTVNGTTYYYPGDNDWRSYIPGNSAVNGRAINEWALNQNTTRPGAPQGGATQNPLDITGPHLGCLLEPRYVVLPLTAGRTTLINRINGLEAEPWQWHRYRTGTQSITHGGTVIHLGLQMAWLTISPRWTDLWGLPRTPNNRTLPLTADVAGQKVIVLMTDGNNEFYPNVRTWYSDSDRPDRGAPAGCEDNTTARTPRHPLVCNPFYRDSRDQKVFVYRTANDTGYGPYGRLSTGGLVNIGTGQTVNVLNFGTDGDNIQDDAVLALNDRLRRLCTNIKNGGVRIYTVGFAIGSNSTANDLLRDCANTPQDYFLASDAATLNAAFVEIANRVGRVRLVR</sequence>
<reference evidence="3" key="1">
    <citation type="journal article" date="2021" name="Syst. Appl. Microbiol.">
        <title>Roseomonas hellenica sp. nov., isolated from roots of wild-growing Alkanna tinctoria.</title>
        <authorList>
            <person name="Rat A."/>
            <person name="Naranjo H.D."/>
            <person name="Lebbe L."/>
            <person name="Cnockaert M."/>
            <person name="Krigas N."/>
            <person name="Grigoriadou K."/>
            <person name="Maloupa E."/>
            <person name="Willems A."/>
        </authorList>
    </citation>
    <scope>NUCLEOTIDE SEQUENCE [LARGE SCALE GENOMIC DNA]</scope>
    <source>
        <strain evidence="3">LMG 31523</strain>
    </source>
</reference>
<dbReference type="Proteomes" id="UP001196870">
    <property type="component" value="Unassembled WGS sequence"/>
</dbReference>
<dbReference type="SUPFAM" id="SSF53300">
    <property type="entry name" value="vWA-like"/>
    <property type="match status" value="1"/>
</dbReference>
<dbReference type="Gene3D" id="3.40.50.410">
    <property type="entry name" value="von Willebrand factor, type A domain"/>
    <property type="match status" value="2"/>
</dbReference>